<proteinExistence type="predicted"/>
<dbReference type="InterPro" id="IPR011990">
    <property type="entry name" value="TPR-like_helical_dom_sf"/>
</dbReference>
<reference evidence="1 2" key="1">
    <citation type="journal article" date="2022" name="Int. J. Syst. Evol. Microbiol.">
        <title>Prevotella herbatica sp. nov., a plant polysaccharide-decomposing anaerobic bacterium isolated from a methanogenic reactor.</title>
        <authorList>
            <person name="Uek A."/>
            <person name="Tonouchi A."/>
            <person name="Kaku N."/>
            <person name="Ueki K."/>
        </authorList>
    </citation>
    <scope>NUCLEOTIDE SEQUENCE [LARGE SCALE GENOMIC DNA]</scope>
    <source>
        <strain evidence="1 2">WR041</strain>
    </source>
</reference>
<protein>
    <recommendedName>
        <fullName evidence="3">RagB/SusD family nutrient uptake outer membrane protein</fullName>
    </recommendedName>
</protein>
<accession>A0ABM7NZN0</accession>
<organism evidence="1 2">
    <name type="scientific">Prevotella herbatica</name>
    <dbReference type="NCBI Taxonomy" id="2801997"/>
    <lineage>
        <taxon>Bacteria</taxon>
        <taxon>Pseudomonadati</taxon>
        <taxon>Bacteroidota</taxon>
        <taxon>Bacteroidia</taxon>
        <taxon>Bacteroidales</taxon>
        <taxon>Prevotellaceae</taxon>
        <taxon>Prevotella</taxon>
    </lineage>
</organism>
<evidence type="ECO:0008006" key="3">
    <source>
        <dbReference type="Google" id="ProtNLM"/>
    </source>
</evidence>
<dbReference type="Gene3D" id="1.25.40.390">
    <property type="match status" value="1"/>
</dbReference>
<gene>
    <name evidence="1" type="ORF">prwr041_18750</name>
</gene>
<dbReference type="EMBL" id="AP024484">
    <property type="protein sequence ID" value="BCS85982.1"/>
    <property type="molecule type" value="Genomic_DNA"/>
</dbReference>
<dbReference type="SUPFAM" id="SSF48452">
    <property type="entry name" value="TPR-like"/>
    <property type="match status" value="1"/>
</dbReference>
<name>A0ABM7NZN0_9BACT</name>
<sequence>MMGTLSACSDFFNVETGNVLDHKDYIKEESELYSGYIGIMTKVQAIGDKVIYLTDTRGELLEPTSNTPNELYSIYNYDTDLAGNKYANPAPYYDVIIACNDYLSKLYDYKTANPTAINITHYKALISCTLRVKAWIYLTLGKVYGEAIWFDDPIREMKDLNNYPVKNLDEIVESCLDLLTKGFDGVDATNTMSWKEWLDPDTDTGSSAYRYWDYMTPEFFPLYAELCLWHGDYQKTVNVILNAMNAKFASTVNDATQYMHNVKLTGTYSKIWDNTNPQPQETISAIIYSYKNNQTNSLLKHFGIDSPNEYLLAPSQVGLDRYSDPNFDPLGGSTLDKRASIYFANYDGKNVVCKYRPRSSSARTYAYQDDVHIYIYRGSELYFMLAEALNNLGRVQEASALINQGVNGSFPNGGVTWPGFTDDWTGTSSLGSRKYPDMGIRGSFNLGNREFKRDDIKANDEQILNEMMLEFPAEGKIYPAMIRMVRRYNDLNIISDRVCPKYQNPEEIRARISEDVDGKPGYFVHWKLK</sequence>
<evidence type="ECO:0000313" key="2">
    <source>
        <dbReference type="Proteomes" id="UP001319045"/>
    </source>
</evidence>
<evidence type="ECO:0000313" key="1">
    <source>
        <dbReference type="EMBL" id="BCS85982.1"/>
    </source>
</evidence>
<keyword evidence="2" id="KW-1185">Reference proteome</keyword>
<dbReference type="Proteomes" id="UP001319045">
    <property type="component" value="Chromosome"/>
</dbReference>